<dbReference type="SMART" id="SM00665">
    <property type="entry name" value="B561"/>
    <property type="match status" value="1"/>
</dbReference>
<keyword evidence="16" id="KW-0044">Antibiotic</keyword>
<keyword evidence="18" id="KW-0325">Glycoprotein</keyword>
<dbReference type="Pfam" id="PF03188">
    <property type="entry name" value="Cytochrom_B561"/>
    <property type="match status" value="1"/>
</dbReference>
<dbReference type="InterPro" id="IPR042307">
    <property type="entry name" value="Reeler_sf"/>
</dbReference>
<feature type="signal peptide" evidence="20">
    <location>
        <begin position="1"/>
        <end position="22"/>
    </location>
</feature>
<feature type="transmembrane region" description="Helical" evidence="19">
    <location>
        <begin position="497"/>
        <end position="520"/>
    </location>
</feature>
<keyword evidence="15" id="KW-0408">Iron</keyword>
<accession>A0ABM0K4I0</accession>
<evidence type="ECO:0000256" key="18">
    <source>
        <dbReference type="ARBA" id="ARBA00023180"/>
    </source>
</evidence>
<dbReference type="Pfam" id="PF02014">
    <property type="entry name" value="Reeler"/>
    <property type="match status" value="1"/>
</dbReference>
<dbReference type="InterPro" id="IPR005018">
    <property type="entry name" value="DOMON_domain"/>
</dbReference>
<evidence type="ECO:0000256" key="13">
    <source>
        <dbReference type="ARBA" id="ARBA00022982"/>
    </source>
</evidence>
<keyword evidence="7" id="KW-0964">Secreted</keyword>
<comment type="similarity">
    <text evidence="4">Belongs to the insect defense protein family.</text>
</comment>
<comment type="subcellular location">
    <subcellularLocation>
        <location evidence="2">Membrane</location>
        <topology evidence="2">Multi-pass membrane protein</topology>
    </subcellularLocation>
    <subcellularLocation>
        <location evidence="3">Secreted</location>
    </subcellularLocation>
</comment>
<keyword evidence="9" id="KW-0399">Innate immunity</keyword>
<evidence type="ECO:0000259" key="21">
    <source>
        <dbReference type="PROSITE" id="PS50939"/>
    </source>
</evidence>
<keyword evidence="10 19" id="KW-0812">Transmembrane</keyword>
<feature type="transmembrane region" description="Helical" evidence="19">
    <location>
        <begin position="466"/>
        <end position="485"/>
    </location>
</feature>
<evidence type="ECO:0000256" key="16">
    <source>
        <dbReference type="ARBA" id="ARBA00023022"/>
    </source>
</evidence>
<feature type="domain" description="Reelin" evidence="22">
    <location>
        <begin position="9"/>
        <end position="190"/>
    </location>
</feature>
<dbReference type="CDD" id="cd08544">
    <property type="entry name" value="Reeler"/>
    <property type="match status" value="1"/>
</dbReference>
<evidence type="ECO:0000256" key="6">
    <source>
        <dbReference type="ARBA" id="ARBA00022448"/>
    </source>
</evidence>
<evidence type="ECO:0000256" key="7">
    <source>
        <dbReference type="ARBA" id="ARBA00022525"/>
    </source>
</evidence>
<dbReference type="PROSITE" id="PS50939">
    <property type="entry name" value="CYTOCHROME_B561"/>
    <property type="match status" value="1"/>
</dbReference>
<name>A0ABM0K4I0_APLCA</name>
<keyword evidence="8" id="KW-0929">Antimicrobial</keyword>
<feature type="transmembrane region" description="Helical" evidence="19">
    <location>
        <begin position="390"/>
        <end position="410"/>
    </location>
</feature>
<reference evidence="24" key="1">
    <citation type="submission" date="2025-08" db="UniProtKB">
        <authorList>
            <consortium name="RefSeq"/>
        </authorList>
    </citation>
    <scope>IDENTIFICATION</scope>
</reference>
<dbReference type="Gene3D" id="1.20.120.1770">
    <property type="match status" value="1"/>
</dbReference>
<evidence type="ECO:0000256" key="15">
    <source>
        <dbReference type="ARBA" id="ARBA00023004"/>
    </source>
</evidence>
<dbReference type="RefSeq" id="XP_005108556.2">
    <property type="nucleotide sequence ID" value="XM_005108499.2"/>
</dbReference>
<dbReference type="CDD" id="cd09628">
    <property type="entry name" value="DOMON_SDR_2_like"/>
    <property type="match status" value="1"/>
</dbReference>
<organism evidence="23 24">
    <name type="scientific">Aplysia californica</name>
    <name type="common">California sea hare</name>
    <dbReference type="NCBI Taxonomy" id="6500"/>
    <lineage>
        <taxon>Eukaryota</taxon>
        <taxon>Metazoa</taxon>
        <taxon>Spiralia</taxon>
        <taxon>Lophotrochozoa</taxon>
        <taxon>Mollusca</taxon>
        <taxon>Gastropoda</taxon>
        <taxon>Heterobranchia</taxon>
        <taxon>Euthyneura</taxon>
        <taxon>Tectipleura</taxon>
        <taxon>Aplysiida</taxon>
        <taxon>Aplysioidea</taxon>
        <taxon>Aplysiidae</taxon>
        <taxon>Aplysia</taxon>
    </lineage>
</organism>
<evidence type="ECO:0000256" key="1">
    <source>
        <dbReference type="ARBA" id="ARBA00001970"/>
    </source>
</evidence>
<comment type="cofactor">
    <cofactor evidence="1">
        <name>heme b</name>
        <dbReference type="ChEBI" id="CHEBI:60344"/>
    </cofactor>
</comment>
<dbReference type="Pfam" id="PF03351">
    <property type="entry name" value="DOMON"/>
    <property type="match status" value="1"/>
</dbReference>
<evidence type="ECO:0000259" key="22">
    <source>
        <dbReference type="PROSITE" id="PS51019"/>
    </source>
</evidence>
<evidence type="ECO:0000313" key="24">
    <source>
        <dbReference type="RefSeq" id="XP_005108556.2"/>
    </source>
</evidence>
<keyword evidence="17 19" id="KW-0472">Membrane</keyword>
<feature type="transmembrane region" description="Helical" evidence="19">
    <location>
        <begin position="588"/>
        <end position="609"/>
    </location>
</feature>
<feature type="transmembrane region" description="Helical" evidence="19">
    <location>
        <begin position="431"/>
        <end position="454"/>
    </location>
</feature>
<keyword evidence="23" id="KW-1185">Reference proteome</keyword>
<evidence type="ECO:0000256" key="19">
    <source>
        <dbReference type="SAM" id="Phobius"/>
    </source>
</evidence>
<evidence type="ECO:0000256" key="8">
    <source>
        <dbReference type="ARBA" id="ARBA00022529"/>
    </source>
</evidence>
<dbReference type="InterPro" id="IPR006593">
    <property type="entry name" value="Cyt_b561/ferric_Rdtase_TM"/>
</dbReference>
<evidence type="ECO:0000256" key="4">
    <source>
        <dbReference type="ARBA" id="ARBA00008501"/>
    </source>
</evidence>
<dbReference type="Proteomes" id="UP000694888">
    <property type="component" value="Unplaced"/>
</dbReference>
<dbReference type="InterPro" id="IPR051237">
    <property type="entry name" value="Ferric-chelate_Red/DefProt"/>
</dbReference>
<evidence type="ECO:0000256" key="12">
    <source>
        <dbReference type="ARBA" id="ARBA00022859"/>
    </source>
</evidence>
<keyword evidence="14 19" id="KW-1133">Transmembrane helix</keyword>
<proteinExistence type="inferred from homology"/>
<dbReference type="PANTHER" id="PTHR45828:SF9">
    <property type="entry name" value="CELL WALL INTEGRITY AND STRESS RESPONSE COMPONENT 4-LIKE-RELATED"/>
    <property type="match status" value="1"/>
</dbReference>
<keyword evidence="12" id="KW-0391">Immunity</keyword>
<dbReference type="InterPro" id="IPR002861">
    <property type="entry name" value="Reeler_dom"/>
</dbReference>
<evidence type="ECO:0000256" key="11">
    <source>
        <dbReference type="ARBA" id="ARBA00022729"/>
    </source>
</evidence>
<feature type="transmembrane region" description="Helical" evidence="19">
    <location>
        <begin position="532"/>
        <end position="551"/>
    </location>
</feature>
<evidence type="ECO:0000256" key="9">
    <source>
        <dbReference type="ARBA" id="ARBA00022588"/>
    </source>
</evidence>
<dbReference type="CDD" id="cd08760">
    <property type="entry name" value="Cyt_b561_FRRS1_like"/>
    <property type="match status" value="1"/>
</dbReference>
<evidence type="ECO:0000256" key="2">
    <source>
        <dbReference type="ARBA" id="ARBA00004141"/>
    </source>
</evidence>
<dbReference type="PROSITE" id="PS51257">
    <property type="entry name" value="PROKAR_LIPOPROTEIN"/>
    <property type="match status" value="1"/>
</dbReference>
<gene>
    <name evidence="24" type="primary">LOC101852435</name>
</gene>
<feature type="domain" description="Cytochrome b561" evidence="21">
    <location>
        <begin position="354"/>
        <end position="557"/>
    </location>
</feature>
<keyword evidence="6" id="KW-0813">Transport</keyword>
<dbReference type="GeneID" id="101852435"/>
<evidence type="ECO:0000256" key="10">
    <source>
        <dbReference type="ARBA" id="ARBA00022692"/>
    </source>
</evidence>
<evidence type="ECO:0000313" key="23">
    <source>
        <dbReference type="Proteomes" id="UP000694888"/>
    </source>
</evidence>
<evidence type="ECO:0000256" key="17">
    <source>
        <dbReference type="ARBA" id="ARBA00023136"/>
    </source>
</evidence>
<evidence type="ECO:0000256" key="5">
    <source>
        <dbReference type="ARBA" id="ARBA00009195"/>
    </source>
</evidence>
<feature type="chain" id="PRO_5045745673" evidence="20">
    <location>
        <begin position="23"/>
        <end position="611"/>
    </location>
</feature>
<evidence type="ECO:0000256" key="14">
    <source>
        <dbReference type="ARBA" id="ARBA00022989"/>
    </source>
</evidence>
<dbReference type="Gene3D" id="2.60.40.4060">
    <property type="entry name" value="Reeler domain"/>
    <property type="match status" value="1"/>
</dbReference>
<protein>
    <submittedName>
        <fullName evidence="24">Ferric-chelate reductase 1 homolog</fullName>
    </submittedName>
</protein>
<keyword evidence="11 20" id="KW-0732">Signal</keyword>
<dbReference type="PANTHER" id="PTHR45828">
    <property type="entry name" value="CYTOCHROME B561/FERRIC REDUCTASE TRANSMEMBRANE"/>
    <property type="match status" value="1"/>
</dbReference>
<evidence type="ECO:0000256" key="3">
    <source>
        <dbReference type="ARBA" id="ARBA00004613"/>
    </source>
</evidence>
<comment type="similarity">
    <text evidence="5">Belongs to the FRRS1 family.</text>
</comment>
<sequence length="611" mass="67389">MDYRTPLVLLVVGACLCGLTDGFGRGAPASTCFTRYPKHGEAAQTVDSPFVVQLSPDVYTPGQTVNVVISQASANPTRQFVGFMIGAFRASDQPGVTEEVIGEFTTVPDDKVQVFSCFPGYKNFATHKNTDQVPRVTLTWTAPDVNVGNLTLRATIVENFKTFWTGLEFPLPVSGAVSEPVETPEYQVVPVRSIVSDVKFQGCGTTKGCLFYPDNCNGPDCDAAISFEYRESSDDFVVEMVSNKAEDYISVAFSQDDKMGDDETVSCVSQGGEMSVQHGWNPKRYNELLLNRYITETEISQSDGRLQCRFVLPRVTYVYQIDQAAVPLTYTNRTYDRNLNWHLHLAWGRAYPGSNVLSRHNDAPVVTEKRVNLKVAEIYQGLTVPVLVQAHAAVMLVAWIFLTGLVTVLSRHYKDWLSEKRVGGTKVWFQLHRGVAILVFLLTVIGIILVFAHFGPGIQEAADPHAYVGLTVTALVSLQVIGGALRPGFDNSLRPVFNWAHWFLGQASHILAGITMFLAFDISYLRSEVREFGFAVLGVWVAVQLAWHVGFEILKCRQKDSSSDSYEFKVTEGVSEGQQGSKSSLHSILLVIYAVMLAAICVAAIVAFLSQ</sequence>
<dbReference type="PROSITE" id="PS51019">
    <property type="entry name" value="REELIN"/>
    <property type="match status" value="1"/>
</dbReference>
<keyword evidence="13" id="KW-0249">Electron transport</keyword>
<evidence type="ECO:0000256" key="20">
    <source>
        <dbReference type="SAM" id="SignalP"/>
    </source>
</evidence>